<keyword evidence="3" id="KW-1185">Reference proteome</keyword>
<protein>
    <submittedName>
        <fullName evidence="2">Nucleotidyltransferase domain-containing protein</fullName>
    </submittedName>
</protein>
<reference evidence="2 3" key="1">
    <citation type="submission" date="2019-02" db="EMBL/GenBank/DDBJ databases">
        <title>Halonotius sp. a new haloqrchaeon isolated from saline water.</title>
        <authorList>
            <person name="Duran-Viseras A."/>
            <person name="Sanchez-Porro C."/>
            <person name="Ventosa A."/>
        </authorList>
    </citation>
    <scope>NUCLEOTIDE SEQUENCE [LARGE SCALE GENOMIC DNA]</scope>
    <source>
        <strain evidence="2 3">F9-27</strain>
    </source>
</reference>
<dbReference type="InterPro" id="IPR002934">
    <property type="entry name" value="Polymerase_NTP_transf_dom"/>
</dbReference>
<evidence type="ECO:0000259" key="1">
    <source>
        <dbReference type="Pfam" id="PF01909"/>
    </source>
</evidence>
<dbReference type="AlphaFoldDB" id="A0A544QN15"/>
<dbReference type="Proteomes" id="UP000315385">
    <property type="component" value="Unassembled WGS sequence"/>
</dbReference>
<evidence type="ECO:0000313" key="2">
    <source>
        <dbReference type="EMBL" id="TQQ80306.1"/>
    </source>
</evidence>
<dbReference type="CDD" id="cd05403">
    <property type="entry name" value="NT_KNTase_like"/>
    <property type="match status" value="1"/>
</dbReference>
<organism evidence="2 3">
    <name type="scientific">Halonotius roseus</name>
    <dbReference type="NCBI Taxonomy" id="2511997"/>
    <lineage>
        <taxon>Archaea</taxon>
        <taxon>Methanobacteriati</taxon>
        <taxon>Methanobacteriota</taxon>
        <taxon>Stenosarchaea group</taxon>
        <taxon>Halobacteria</taxon>
        <taxon>Halobacteriales</taxon>
        <taxon>Haloferacaceae</taxon>
        <taxon>Halonotius</taxon>
    </lineage>
</organism>
<feature type="domain" description="Polymerase nucleotidyl transferase" evidence="1">
    <location>
        <begin position="118"/>
        <end position="171"/>
    </location>
</feature>
<dbReference type="EMBL" id="SESI01000002">
    <property type="protein sequence ID" value="TQQ80306.1"/>
    <property type="molecule type" value="Genomic_DNA"/>
</dbReference>
<dbReference type="SUPFAM" id="SSF81301">
    <property type="entry name" value="Nucleotidyltransferase"/>
    <property type="match status" value="1"/>
</dbReference>
<dbReference type="InterPro" id="IPR043519">
    <property type="entry name" value="NT_sf"/>
</dbReference>
<comment type="caution">
    <text evidence="2">The sequence shown here is derived from an EMBL/GenBank/DDBJ whole genome shotgun (WGS) entry which is preliminary data.</text>
</comment>
<dbReference type="PANTHER" id="PTHR33933">
    <property type="entry name" value="NUCLEOTIDYLTRANSFERASE"/>
    <property type="match status" value="1"/>
</dbReference>
<dbReference type="GO" id="GO:0016779">
    <property type="term" value="F:nucleotidyltransferase activity"/>
    <property type="evidence" value="ECO:0007669"/>
    <property type="project" value="InterPro"/>
</dbReference>
<sequence>MNRNSVQSDTESRLELRVPLPIRNADAFAHDSIPDILAILVDNPEQTFSNRELHRLTGKGMSNVNAAVDSLEALGVIQVDRAGRSNQVGIDTRQLSRPDDPIASIPQSEYRPPVQAVRDRLIDDIGDDAGIVLFGSVARGEADRASDLDIFVVVDDERMAAQRAAHAIEDEMADERFDGDRYEPHIVVETRDSAVSHDRIEQVFTEGITLNEAEVLKAIRQQVAGNGTG</sequence>
<gene>
    <name evidence="2" type="ORF">EWF95_07355</name>
</gene>
<dbReference type="InterPro" id="IPR052548">
    <property type="entry name" value="Type_VII_TA_antitoxin"/>
</dbReference>
<keyword evidence="2" id="KW-0808">Transferase</keyword>
<dbReference type="Pfam" id="PF01909">
    <property type="entry name" value="NTP_transf_2"/>
    <property type="match status" value="1"/>
</dbReference>
<dbReference type="RefSeq" id="WP_142443428.1">
    <property type="nucleotide sequence ID" value="NZ_SESI01000002.1"/>
</dbReference>
<evidence type="ECO:0000313" key="3">
    <source>
        <dbReference type="Proteomes" id="UP000315385"/>
    </source>
</evidence>
<dbReference type="OrthoDB" id="9287at2157"/>
<accession>A0A544QN15</accession>
<name>A0A544QN15_9EURY</name>
<dbReference type="PANTHER" id="PTHR33933:SF1">
    <property type="entry name" value="PROTEIN ADENYLYLTRANSFERASE MNTA-RELATED"/>
    <property type="match status" value="1"/>
</dbReference>
<proteinExistence type="predicted"/>
<dbReference type="Gene3D" id="3.30.460.10">
    <property type="entry name" value="Beta Polymerase, domain 2"/>
    <property type="match status" value="1"/>
</dbReference>